<dbReference type="STRING" id="1305764.R9P3H2"/>
<dbReference type="PANTHER" id="PTHR24269:SF16">
    <property type="entry name" value="PROTEIN SLG1"/>
    <property type="match status" value="1"/>
</dbReference>
<keyword evidence="4" id="KW-1133">Transmembrane helix</keyword>
<name>R9P3H2_PSEHS</name>
<feature type="signal peptide" evidence="8">
    <location>
        <begin position="1"/>
        <end position="26"/>
    </location>
</feature>
<dbReference type="Gene3D" id="2.60.40.10">
    <property type="entry name" value="Immunoglobulins"/>
    <property type="match status" value="1"/>
</dbReference>
<dbReference type="PANTHER" id="PTHR24269">
    <property type="entry name" value="KREMEN PROTEIN"/>
    <property type="match status" value="1"/>
</dbReference>
<evidence type="ECO:0000259" key="9">
    <source>
        <dbReference type="PROSITE" id="PS51212"/>
    </source>
</evidence>
<evidence type="ECO:0000313" key="11">
    <source>
        <dbReference type="Proteomes" id="UP000014071"/>
    </source>
</evidence>
<keyword evidence="11" id="KW-1185">Reference proteome</keyword>
<evidence type="ECO:0000256" key="1">
    <source>
        <dbReference type="ARBA" id="ARBA00004167"/>
    </source>
</evidence>
<evidence type="ECO:0000256" key="8">
    <source>
        <dbReference type="SAM" id="SignalP"/>
    </source>
</evidence>
<evidence type="ECO:0000256" key="3">
    <source>
        <dbReference type="ARBA" id="ARBA00022729"/>
    </source>
</evidence>
<keyword evidence="3 8" id="KW-0732">Signal</keyword>
<accession>R9P3H2</accession>
<feature type="region of interest" description="Disordered" evidence="7">
    <location>
        <begin position="695"/>
        <end position="718"/>
    </location>
</feature>
<organism evidence="10 11">
    <name type="scientific">Pseudozyma hubeiensis (strain SY62)</name>
    <name type="common">Yeast</name>
    <dbReference type="NCBI Taxonomy" id="1305764"/>
    <lineage>
        <taxon>Eukaryota</taxon>
        <taxon>Fungi</taxon>
        <taxon>Dikarya</taxon>
        <taxon>Basidiomycota</taxon>
        <taxon>Ustilaginomycotina</taxon>
        <taxon>Ustilaginomycetes</taxon>
        <taxon>Ustilaginales</taxon>
        <taxon>Ustilaginaceae</taxon>
        <taxon>Pseudozyma</taxon>
    </lineage>
</organism>
<evidence type="ECO:0000256" key="7">
    <source>
        <dbReference type="SAM" id="MobiDB-lite"/>
    </source>
</evidence>
<dbReference type="GeneID" id="24108864"/>
<protein>
    <recommendedName>
        <fullName evidence="9">WSC domain-containing protein</fullName>
    </recommendedName>
</protein>
<dbReference type="SMART" id="SM00321">
    <property type="entry name" value="WSC"/>
    <property type="match status" value="4"/>
</dbReference>
<feature type="chain" id="PRO_5004487665" description="WSC domain-containing protein" evidence="8">
    <location>
        <begin position="27"/>
        <end position="1633"/>
    </location>
</feature>
<dbReference type="RefSeq" id="XP_012189585.1">
    <property type="nucleotide sequence ID" value="XM_012334195.1"/>
</dbReference>
<dbReference type="HOGENOM" id="CLU_000702_0_0_1"/>
<dbReference type="InterPro" id="IPR013783">
    <property type="entry name" value="Ig-like_fold"/>
</dbReference>
<feature type="domain" description="WSC" evidence="9">
    <location>
        <begin position="1518"/>
        <end position="1618"/>
    </location>
</feature>
<evidence type="ECO:0000313" key="10">
    <source>
        <dbReference type="EMBL" id="GAC95998.1"/>
    </source>
</evidence>
<evidence type="ECO:0000256" key="4">
    <source>
        <dbReference type="ARBA" id="ARBA00022989"/>
    </source>
</evidence>
<feature type="domain" description="WSC" evidence="9">
    <location>
        <begin position="1048"/>
        <end position="1141"/>
    </location>
</feature>
<feature type="domain" description="WSC" evidence="9">
    <location>
        <begin position="1192"/>
        <end position="1282"/>
    </location>
</feature>
<dbReference type="Pfam" id="PF01822">
    <property type="entry name" value="WSC"/>
    <property type="match status" value="5"/>
</dbReference>
<dbReference type="GO" id="GO:0005886">
    <property type="term" value="C:plasma membrane"/>
    <property type="evidence" value="ECO:0007669"/>
    <property type="project" value="TreeGrafter"/>
</dbReference>
<dbReference type="PROSITE" id="PS51212">
    <property type="entry name" value="WSC"/>
    <property type="match status" value="4"/>
</dbReference>
<keyword evidence="6" id="KW-0325">Glycoprotein</keyword>
<sequence>MRLAIFPKSLSLLAALLSTRVPSTWAVDSPSSYGIGDCLMENCLPSQSGYLEGYNFDPAIVGGPTFGQVWNAQPSQGDQILAQPITYTPSGGSQSVIVASEKNIVSVLDAATGAIRKQRTVNSPFAAVDTKCADLTPNIGITGTPVLDPSSNTLYFWSKTYADGTTSGLDNGRYRFYGVDPVTLQDRFPPVDLQGTQAGNRPDQYFEGGKNLQRTGLLLANGIVYAGFGGHCDNFNYTGWIVGMDASSGKYVTSFSTQSGPYGKTGSGVWQAGGGLSYDGTNMWFVTGNGFGEELGNLPRLGRNPPGALAMSVVKMQLGNLTAVDFFAPSDYRAIDAADQDFGSSGVAFLPKGFSAGNVGRIAIANGKNAKAYIMNADNLGGYKTGNGGGDGNLQTIPLGGQSFSTAGAYPLEGGYVYISSTGQPTLALKFGTDASGNPNFAQVGQTEDASTNIRGVGHTTTTSNNGQAGTGLLWVTDTQNGNLRAYRAIPAADGLLHRIFAGNIPAGGAKYQRPVPGNGRMFIVSTQGYVAAFGAPINLPLNCTSSVNFGTVTIGNSSTLPVTCQAVINTQVSSVKISDAVFKTTTIPTTPLMANQAFAFNVTWTPTAAGVVAGTVTFNTTNSANGYVNTVPVILRGNAVTSGPSFAVTPNNVAFGGLVPGAADSIGGLNKSISLSNVGQQPLTITSWDFDETYGEVDDDDDNNTPAPAGDVDGEMDKKTTTGNFTLYAMPSAIANQSSTALVINFNPTVKGSFTASLKIFTTGGNQTVVITGSAAGAAVFTYSTDQYDGTVLKNVPYMDYGNSLAGSISVQSLHVTNDGESALIISKSKPPTSDFFHATNPTGDLTEGEALEPGETESAAVQLSSPVSQVNVAPYNVSSAWVLNGNDPNFGVHFVNMSARIVSRQVGPLNATTFPGDVNGTARYQYLGCFANKANGGTLPTQLTPSNKNTFENGQCQTLAMGQGNSVNFVGTMYAQECWAGASVPDPKLKVSDEMCTYPCVGDSTQYCGASGYLNIFYDSTTYNAATGTFAPGAYTGPQTAPSSGNYQFVDCVSDAQQNRSLSGAAYTSSTAMSVDSCVSFCSQRGFSLAGVEYAQECYCGNALGAAAQFNQTGCSMTCKGNRNQYCGGPSRLNLYALNGNVNGGVPPPASTTTTASAFSTSTASGSSSSSSTASSTSSAAAPTSTVPSNTAYKGCYSDSTVRRALPFSAKGGTVQACRSACTSAGYSIAGLEYYGECWCGNALAGGSSIQPDTDCNLPCNADSSQICGGSNRLSVYSDAAQVAMVSQPAQVGSWNSLGCYVDSTANRVINDKVPQLGSKTSITSCSQACAGYNFFGVEYGQECYCDQRSCHEHQFHVIRDQHDDELFLDFDRVVYDDIDYNFVFKLYFFYYFEHHDQQRVVHNFILQHHVFKHHVFEHHVFEHHVFEHHVVDNVFCCLFGHFIRQHDNLELEQQQQHEHNVECTAVCHASCYGQSGCNMACSGDSKQMCGGSNRINIAQDTQWKQSFFTVNKAALWRFADCYVDSTQSRVLNVTLTPLNATVEGCLGACNAKNLTLCGVEYGGECYGAWQLPSTAQIAPSTGQTNSLGRGCNKPCNGNSTIACGGSSRLNLYTLNATLPFVRPSQLDYLS</sequence>
<dbReference type="InterPro" id="IPR015943">
    <property type="entry name" value="WD40/YVTN_repeat-like_dom_sf"/>
</dbReference>
<evidence type="ECO:0000256" key="2">
    <source>
        <dbReference type="ARBA" id="ARBA00022692"/>
    </source>
</evidence>
<dbReference type="Proteomes" id="UP000014071">
    <property type="component" value="Unassembled WGS sequence"/>
</dbReference>
<dbReference type="OrthoDB" id="5985073at2759"/>
<reference evidence="11" key="1">
    <citation type="journal article" date="2013" name="Genome Announc.">
        <title>Draft genome sequence of the basidiomycetous yeast-like fungus Pseudozyma hubeiensis SY62, which produces an abundant amount of the biosurfactant mannosylerythritol lipids.</title>
        <authorList>
            <person name="Konishi M."/>
            <person name="Hatada Y."/>
            <person name="Horiuchi J."/>
        </authorList>
    </citation>
    <scope>NUCLEOTIDE SEQUENCE [LARGE SCALE GENOMIC DNA]</scope>
    <source>
        <strain evidence="11">SY62</strain>
    </source>
</reference>
<keyword evidence="2" id="KW-0812">Transmembrane</keyword>
<evidence type="ECO:0000256" key="5">
    <source>
        <dbReference type="ARBA" id="ARBA00023136"/>
    </source>
</evidence>
<dbReference type="InterPro" id="IPR051836">
    <property type="entry name" value="Kremen_rcpt"/>
</dbReference>
<evidence type="ECO:0000256" key="6">
    <source>
        <dbReference type="ARBA" id="ARBA00023180"/>
    </source>
</evidence>
<feature type="domain" description="WSC" evidence="9">
    <location>
        <begin position="925"/>
        <end position="1022"/>
    </location>
</feature>
<dbReference type="EMBL" id="DF238799">
    <property type="protein sequence ID" value="GAC95998.1"/>
    <property type="molecule type" value="Genomic_DNA"/>
</dbReference>
<dbReference type="Gene3D" id="2.130.10.10">
    <property type="entry name" value="YVTN repeat-like/Quinoprotein amine dehydrogenase"/>
    <property type="match status" value="1"/>
</dbReference>
<proteinExistence type="predicted"/>
<gene>
    <name evidence="10" type="ORF">PHSY_003576</name>
</gene>
<keyword evidence="5" id="KW-0472">Membrane</keyword>
<feature type="region of interest" description="Disordered" evidence="7">
    <location>
        <begin position="1165"/>
        <end position="1188"/>
    </location>
</feature>
<dbReference type="InterPro" id="IPR002889">
    <property type="entry name" value="WSC_carb-bd"/>
</dbReference>
<feature type="compositionally biased region" description="Acidic residues" evidence="7">
    <location>
        <begin position="695"/>
        <end position="704"/>
    </location>
</feature>
<dbReference type="eggNOG" id="KOG4157">
    <property type="taxonomic scope" value="Eukaryota"/>
</dbReference>
<comment type="subcellular location">
    <subcellularLocation>
        <location evidence="1">Membrane</location>
        <topology evidence="1">Single-pass membrane protein</topology>
    </subcellularLocation>
</comment>